<name>A0A6G8APL4_9ENTE</name>
<dbReference type="PANTHER" id="PTHR30204:SF69">
    <property type="entry name" value="MERR-FAMILY TRANSCRIPTIONAL REGULATOR"/>
    <property type="match status" value="1"/>
</dbReference>
<evidence type="ECO:0000256" key="4">
    <source>
        <dbReference type="ARBA" id="ARBA00023163"/>
    </source>
</evidence>
<feature type="domain" description="HTH merR-type" evidence="5">
    <location>
        <begin position="5"/>
        <end position="74"/>
    </location>
</feature>
<dbReference type="Pfam" id="PF13411">
    <property type="entry name" value="MerR_1"/>
    <property type="match status" value="1"/>
</dbReference>
<dbReference type="EMBL" id="CP049886">
    <property type="protein sequence ID" value="QIL46863.1"/>
    <property type="molecule type" value="Genomic_DNA"/>
</dbReference>
<dbReference type="RefSeq" id="WP_166008251.1">
    <property type="nucleotide sequence ID" value="NZ_CP049886.1"/>
</dbReference>
<keyword evidence="7" id="KW-1185">Reference proteome</keyword>
<evidence type="ECO:0000256" key="1">
    <source>
        <dbReference type="ARBA" id="ARBA00022491"/>
    </source>
</evidence>
<dbReference type="PANTHER" id="PTHR30204">
    <property type="entry name" value="REDOX-CYCLING DRUG-SENSING TRANSCRIPTIONAL ACTIVATOR SOXR"/>
    <property type="match status" value="1"/>
</dbReference>
<dbReference type="InterPro" id="IPR009061">
    <property type="entry name" value="DNA-bd_dom_put_sf"/>
</dbReference>
<dbReference type="PRINTS" id="PR00040">
    <property type="entry name" value="HTHMERR"/>
</dbReference>
<dbReference type="SMART" id="SM00422">
    <property type="entry name" value="HTH_MERR"/>
    <property type="match status" value="1"/>
</dbReference>
<evidence type="ECO:0000259" key="5">
    <source>
        <dbReference type="PROSITE" id="PS50937"/>
    </source>
</evidence>
<dbReference type="PROSITE" id="PS50937">
    <property type="entry name" value="HTH_MERR_2"/>
    <property type="match status" value="1"/>
</dbReference>
<keyword evidence="3" id="KW-0238">DNA-binding</keyword>
<dbReference type="KEGG" id="vah:G7081_07150"/>
<keyword evidence="2" id="KW-0805">Transcription regulation</keyword>
<organism evidence="6 7">
    <name type="scientific">Vagococcus coleopterorum</name>
    <dbReference type="NCBI Taxonomy" id="2714946"/>
    <lineage>
        <taxon>Bacteria</taxon>
        <taxon>Bacillati</taxon>
        <taxon>Bacillota</taxon>
        <taxon>Bacilli</taxon>
        <taxon>Lactobacillales</taxon>
        <taxon>Enterococcaceae</taxon>
        <taxon>Vagococcus</taxon>
    </lineage>
</organism>
<protein>
    <submittedName>
        <fullName evidence="6">MerR family transcriptional regulator</fullName>
    </submittedName>
</protein>
<keyword evidence="4" id="KW-0804">Transcription</keyword>
<evidence type="ECO:0000256" key="3">
    <source>
        <dbReference type="ARBA" id="ARBA00023125"/>
    </source>
</evidence>
<accession>A0A6G8APL4</accession>
<dbReference type="GO" id="GO:0003700">
    <property type="term" value="F:DNA-binding transcription factor activity"/>
    <property type="evidence" value="ECO:0007669"/>
    <property type="project" value="InterPro"/>
</dbReference>
<reference evidence="6 7" key="1">
    <citation type="submission" date="2020-03" db="EMBL/GenBank/DDBJ databases">
        <title>Vagococcus sp. nov., isolated from beetles.</title>
        <authorList>
            <person name="Hyun D.-W."/>
            <person name="Bae J.-W."/>
        </authorList>
    </citation>
    <scope>NUCLEOTIDE SEQUENCE [LARGE SCALE GENOMIC DNA]</scope>
    <source>
        <strain evidence="6 7">HDW17A</strain>
    </source>
</reference>
<dbReference type="Gene3D" id="1.10.1660.10">
    <property type="match status" value="1"/>
</dbReference>
<sequence length="241" mass="27877">MTEKLITISQLANLFNVSHHTLRHYEDKGLLEPKEISSNGYRKYGMSEAYQLSFILFLKELGLNLAEIKEMLHDDTKSDYTDVLLQKKSAVTEEITRLEQLSKLIDEQIVVNQKAKEVVYRIEQPIYLKVLKELPTEQAFDLSIVEEIDWDPDFLMRKLYYIIDDLTYLICIESDEPTAILVDSGNYQVTTIESGSEEEFDQHLEYLMMNQELPLTVIEDGGRFLSSGKRIAVKVLGEKID</sequence>
<dbReference type="InterPro" id="IPR000551">
    <property type="entry name" value="MerR-type_HTH_dom"/>
</dbReference>
<proteinExistence type="predicted"/>
<dbReference type="AlphaFoldDB" id="A0A6G8APL4"/>
<dbReference type="Proteomes" id="UP000500890">
    <property type="component" value="Chromosome"/>
</dbReference>
<evidence type="ECO:0000313" key="6">
    <source>
        <dbReference type="EMBL" id="QIL46863.1"/>
    </source>
</evidence>
<dbReference type="InterPro" id="IPR047057">
    <property type="entry name" value="MerR_fam"/>
</dbReference>
<dbReference type="SUPFAM" id="SSF46955">
    <property type="entry name" value="Putative DNA-binding domain"/>
    <property type="match status" value="1"/>
</dbReference>
<evidence type="ECO:0000313" key="7">
    <source>
        <dbReference type="Proteomes" id="UP000500890"/>
    </source>
</evidence>
<dbReference type="GO" id="GO:0003677">
    <property type="term" value="F:DNA binding"/>
    <property type="evidence" value="ECO:0007669"/>
    <property type="project" value="UniProtKB-KW"/>
</dbReference>
<keyword evidence="1" id="KW-0678">Repressor</keyword>
<evidence type="ECO:0000256" key="2">
    <source>
        <dbReference type="ARBA" id="ARBA00023015"/>
    </source>
</evidence>
<gene>
    <name evidence="6" type="ORF">G7081_07150</name>
</gene>